<evidence type="ECO:0000256" key="1">
    <source>
        <dbReference type="ARBA" id="ARBA00004123"/>
    </source>
</evidence>
<dbReference type="SUPFAM" id="SSF46785">
    <property type="entry name" value="Winged helix' DNA-binding domain"/>
    <property type="match status" value="1"/>
</dbReference>
<dbReference type="Gramene" id="RZC66209">
    <property type="protein sequence ID" value="RZC66209"/>
    <property type="gene ID" value="C5167_009897"/>
</dbReference>
<dbReference type="GO" id="GO:0006334">
    <property type="term" value="P:nucleosome assembly"/>
    <property type="evidence" value="ECO:0007669"/>
    <property type="project" value="InterPro"/>
</dbReference>
<feature type="region of interest" description="Disordered" evidence="7">
    <location>
        <begin position="126"/>
        <end position="236"/>
    </location>
</feature>
<evidence type="ECO:0000256" key="5">
    <source>
        <dbReference type="ARBA" id="ARBA00023242"/>
    </source>
</evidence>
<dbReference type="STRING" id="3469.A0A4Y7K2S2"/>
<dbReference type="GO" id="GO:0000786">
    <property type="term" value="C:nucleosome"/>
    <property type="evidence" value="ECO:0007669"/>
    <property type="project" value="InterPro"/>
</dbReference>
<feature type="compositionally biased region" description="Basic and acidic residues" evidence="7">
    <location>
        <begin position="22"/>
        <end position="44"/>
    </location>
</feature>
<dbReference type="PANTHER" id="PTHR11467">
    <property type="entry name" value="HISTONE H1"/>
    <property type="match status" value="1"/>
</dbReference>
<protein>
    <recommendedName>
        <fullName evidence="8">H15 domain-containing protein</fullName>
    </recommendedName>
</protein>
<reference evidence="9 10" key="1">
    <citation type="journal article" date="2018" name="Science">
        <title>The opium poppy genome and morphinan production.</title>
        <authorList>
            <person name="Guo L."/>
            <person name="Winzer T."/>
            <person name="Yang X."/>
            <person name="Li Y."/>
            <person name="Ning Z."/>
            <person name="He Z."/>
            <person name="Teodor R."/>
            <person name="Lu Y."/>
            <person name="Bowser T.A."/>
            <person name="Graham I.A."/>
            <person name="Ye K."/>
        </authorList>
    </citation>
    <scope>NUCLEOTIDE SEQUENCE [LARGE SCALE GENOMIC DNA]</scope>
    <source>
        <strain evidence="10">cv. HN1</strain>
        <tissue evidence="9">Leaves</tissue>
    </source>
</reference>
<feature type="domain" description="H15" evidence="8">
    <location>
        <begin position="44"/>
        <end position="114"/>
    </location>
</feature>
<dbReference type="EMBL" id="CM010720">
    <property type="protein sequence ID" value="RZC66209.1"/>
    <property type="molecule type" value="Genomic_DNA"/>
</dbReference>
<evidence type="ECO:0000313" key="10">
    <source>
        <dbReference type="Proteomes" id="UP000316621"/>
    </source>
</evidence>
<dbReference type="SMART" id="SM00526">
    <property type="entry name" value="H15"/>
    <property type="match status" value="1"/>
</dbReference>
<dbReference type="InterPro" id="IPR036388">
    <property type="entry name" value="WH-like_DNA-bd_sf"/>
</dbReference>
<feature type="compositionally biased region" description="Low complexity" evidence="7">
    <location>
        <begin position="187"/>
        <end position="200"/>
    </location>
</feature>
<keyword evidence="10" id="KW-1185">Reference proteome</keyword>
<dbReference type="GO" id="GO:0003690">
    <property type="term" value="F:double-stranded DNA binding"/>
    <property type="evidence" value="ECO:0007669"/>
    <property type="project" value="TreeGrafter"/>
</dbReference>
<evidence type="ECO:0000259" key="8">
    <source>
        <dbReference type="PROSITE" id="PS51504"/>
    </source>
</evidence>
<dbReference type="InterPro" id="IPR036390">
    <property type="entry name" value="WH_DNA-bd_sf"/>
</dbReference>
<dbReference type="Pfam" id="PF00538">
    <property type="entry name" value="Linker_histone"/>
    <property type="match status" value="1"/>
</dbReference>
<dbReference type="GO" id="GO:0005634">
    <property type="term" value="C:nucleus"/>
    <property type="evidence" value="ECO:0007669"/>
    <property type="project" value="UniProtKB-SubCell"/>
</dbReference>
<dbReference type="PRINTS" id="PR00624">
    <property type="entry name" value="HISTONEH5"/>
</dbReference>
<feature type="compositionally biased region" description="Basic residues" evidence="7">
    <location>
        <begin position="226"/>
        <end position="236"/>
    </location>
</feature>
<dbReference type="OrthoDB" id="1110759at2759"/>
<evidence type="ECO:0000256" key="6">
    <source>
        <dbReference type="RuleBase" id="RU003894"/>
    </source>
</evidence>
<dbReference type="GO" id="GO:0030261">
    <property type="term" value="P:chromosome condensation"/>
    <property type="evidence" value="ECO:0007669"/>
    <property type="project" value="TreeGrafter"/>
</dbReference>
<sequence>MSQKVEKAAPVAEKKSVKEKKVKVPKEKKEKVSKEKKPKSDKASHPTYFQMIKESLLALNEKAGSSPYAIAKYMEEKHKDVLPSNYKKMLGVQLKNCVANQKLIKIKASFKLSDASKKEIKAKAVVPKPKSVKSVAAADDKTKKRKKPTTSSSKSVKSAAAVVPKSKTTAVKKSVTTTAAPKKKKTAAPAKKVTAAPAKKIVPGKKTKRATTPVKAKQPKSIKSPAAKRAKKSTAA</sequence>
<dbReference type="InterPro" id="IPR005818">
    <property type="entry name" value="Histone_H1/H5_H15"/>
</dbReference>
<gene>
    <name evidence="9" type="ORF">C5167_009897</name>
</gene>
<evidence type="ECO:0000256" key="2">
    <source>
        <dbReference type="ARBA" id="ARBA00004286"/>
    </source>
</evidence>
<evidence type="ECO:0000256" key="4">
    <source>
        <dbReference type="ARBA" id="ARBA00023125"/>
    </source>
</evidence>
<dbReference type="PROSITE" id="PS51504">
    <property type="entry name" value="H15"/>
    <property type="match status" value="1"/>
</dbReference>
<dbReference type="Gene3D" id="1.10.10.10">
    <property type="entry name" value="Winged helix-like DNA-binding domain superfamily/Winged helix DNA-binding domain"/>
    <property type="match status" value="1"/>
</dbReference>
<keyword evidence="5 6" id="KW-0539">Nucleus</keyword>
<feature type="compositionally biased region" description="Low complexity" evidence="7">
    <location>
        <begin position="149"/>
        <end position="180"/>
    </location>
</feature>
<dbReference type="GO" id="GO:0030527">
    <property type="term" value="F:structural constituent of chromatin"/>
    <property type="evidence" value="ECO:0007669"/>
    <property type="project" value="InterPro"/>
</dbReference>
<dbReference type="GO" id="GO:0031492">
    <property type="term" value="F:nucleosomal DNA binding"/>
    <property type="evidence" value="ECO:0007669"/>
    <property type="project" value="TreeGrafter"/>
</dbReference>
<evidence type="ECO:0000256" key="3">
    <source>
        <dbReference type="ARBA" id="ARBA00022454"/>
    </source>
</evidence>
<organism evidence="9 10">
    <name type="scientific">Papaver somniferum</name>
    <name type="common">Opium poppy</name>
    <dbReference type="NCBI Taxonomy" id="3469"/>
    <lineage>
        <taxon>Eukaryota</taxon>
        <taxon>Viridiplantae</taxon>
        <taxon>Streptophyta</taxon>
        <taxon>Embryophyta</taxon>
        <taxon>Tracheophyta</taxon>
        <taxon>Spermatophyta</taxon>
        <taxon>Magnoliopsida</taxon>
        <taxon>Ranunculales</taxon>
        <taxon>Papaveraceae</taxon>
        <taxon>Papaveroideae</taxon>
        <taxon>Papaver</taxon>
    </lineage>
</organism>
<evidence type="ECO:0000313" key="9">
    <source>
        <dbReference type="EMBL" id="RZC66209.1"/>
    </source>
</evidence>
<dbReference type="OMA" id="MIKEAIC"/>
<evidence type="ECO:0000256" key="7">
    <source>
        <dbReference type="SAM" id="MobiDB-lite"/>
    </source>
</evidence>
<dbReference type="GO" id="GO:0045910">
    <property type="term" value="P:negative regulation of DNA recombination"/>
    <property type="evidence" value="ECO:0007669"/>
    <property type="project" value="TreeGrafter"/>
</dbReference>
<dbReference type="PANTHER" id="PTHR11467:SF36">
    <property type="entry name" value="HISTONE 24-RELATED"/>
    <property type="match status" value="1"/>
</dbReference>
<feature type="compositionally biased region" description="Basic and acidic residues" evidence="7">
    <location>
        <begin position="1"/>
        <end position="16"/>
    </location>
</feature>
<name>A0A4Y7K2S2_PAPSO</name>
<keyword evidence="3 6" id="KW-0158">Chromosome</keyword>
<accession>A0A4Y7K2S2</accession>
<comment type="similarity">
    <text evidence="6">Belongs to the histone H1/H5 family.</text>
</comment>
<dbReference type="InterPro" id="IPR005819">
    <property type="entry name" value="H1/H5"/>
</dbReference>
<dbReference type="AlphaFoldDB" id="A0A4Y7K2S2"/>
<dbReference type="CDD" id="cd00073">
    <property type="entry name" value="H15"/>
    <property type="match status" value="1"/>
</dbReference>
<proteinExistence type="inferred from homology"/>
<feature type="region of interest" description="Disordered" evidence="7">
    <location>
        <begin position="1"/>
        <end position="46"/>
    </location>
</feature>
<keyword evidence="4 6" id="KW-0238">DNA-binding</keyword>
<comment type="subcellular location">
    <subcellularLocation>
        <location evidence="2">Chromosome</location>
    </subcellularLocation>
    <subcellularLocation>
        <location evidence="1 6">Nucleus</location>
    </subcellularLocation>
</comment>
<feature type="compositionally biased region" description="Low complexity" evidence="7">
    <location>
        <begin position="126"/>
        <end position="137"/>
    </location>
</feature>
<dbReference type="Proteomes" id="UP000316621">
    <property type="component" value="Chromosome 6"/>
</dbReference>